<dbReference type="EMBL" id="JEMT01027327">
    <property type="protein sequence ID" value="EXX57596.1"/>
    <property type="molecule type" value="Genomic_DNA"/>
</dbReference>
<keyword evidence="2" id="KW-1185">Reference proteome</keyword>
<accession>A0A015KDI3</accession>
<protein>
    <recommendedName>
        <fullName evidence="3">F-box domain-containing protein</fullName>
    </recommendedName>
</protein>
<dbReference type="Proteomes" id="UP000022910">
    <property type="component" value="Unassembled WGS sequence"/>
</dbReference>
<evidence type="ECO:0008006" key="3">
    <source>
        <dbReference type="Google" id="ProtNLM"/>
    </source>
</evidence>
<proteinExistence type="predicted"/>
<sequence length="490" mass="57765">MFKFNKDILFLIFEELQDDSKSLFSYLMVNRLWCKTVTPILWKNPWCYDIDYSNKNYLFIIIASYLSEDIKESLTREGIQLPPVTYQPLLFDYISYCRSINVNTLNTIASIGSSLAYNQFILQQEFYGIFMNKFPELKYLDMRSIRHQIFYFPGARVRFESLCELKCDTSVNSSYFYGLAYLCQYIQRLVIVNTDPSDYHGASKLIEVQKNLKYFEWKDDHDIYAPGPDGDSYKEVLFALEESANTINHLVLDFKFTDHTSPKVIPKLHKLKTLINIFSDFKEQQLKMCVYHDLEIFKIDYYNLKAASIIIENSGGYLKKILLEPYYFNNYVNDFNEDSLILIRNIHKYCPTIECLSLIFSPSNEHFTELEKLLKNCQNLKSLLLVMFDHAQSTHENILEYGKSLLEILISSTPTNMKEIRICGEFEFSLEDLEEFLESWDGCALSILTSEFTYEKEDYQDLINKYKNNGVIKNFIRESYENVININFKM</sequence>
<reference evidence="1 2" key="1">
    <citation type="submission" date="2014-02" db="EMBL/GenBank/DDBJ databases">
        <title>Single nucleus genome sequencing reveals high similarity among nuclei of an endomycorrhizal fungus.</title>
        <authorList>
            <person name="Lin K."/>
            <person name="Geurts R."/>
            <person name="Zhang Z."/>
            <person name="Limpens E."/>
            <person name="Saunders D.G."/>
            <person name="Mu D."/>
            <person name="Pang E."/>
            <person name="Cao H."/>
            <person name="Cha H."/>
            <person name="Lin T."/>
            <person name="Zhou Q."/>
            <person name="Shang Y."/>
            <person name="Li Y."/>
            <person name="Ivanov S."/>
            <person name="Sharma T."/>
            <person name="Velzen R.V."/>
            <person name="Ruijter N.D."/>
            <person name="Aanen D.K."/>
            <person name="Win J."/>
            <person name="Kamoun S."/>
            <person name="Bisseling T."/>
            <person name="Huang S."/>
        </authorList>
    </citation>
    <scope>NUCLEOTIDE SEQUENCE [LARGE SCALE GENOMIC DNA]</scope>
    <source>
        <strain evidence="2">DAOM197198w</strain>
    </source>
</reference>
<gene>
    <name evidence="1" type="ORF">RirG_205770</name>
</gene>
<dbReference type="SUPFAM" id="SSF52047">
    <property type="entry name" value="RNI-like"/>
    <property type="match status" value="1"/>
</dbReference>
<organism evidence="1 2">
    <name type="scientific">Rhizophagus irregularis (strain DAOM 197198w)</name>
    <name type="common">Glomus intraradices</name>
    <dbReference type="NCBI Taxonomy" id="1432141"/>
    <lineage>
        <taxon>Eukaryota</taxon>
        <taxon>Fungi</taxon>
        <taxon>Fungi incertae sedis</taxon>
        <taxon>Mucoromycota</taxon>
        <taxon>Glomeromycotina</taxon>
        <taxon>Glomeromycetes</taxon>
        <taxon>Glomerales</taxon>
        <taxon>Glomeraceae</taxon>
        <taxon>Rhizophagus</taxon>
    </lineage>
</organism>
<comment type="caution">
    <text evidence="1">The sequence shown here is derived from an EMBL/GenBank/DDBJ whole genome shotgun (WGS) entry which is preliminary data.</text>
</comment>
<evidence type="ECO:0000313" key="2">
    <source>
        <dbReference type="Proteomes" id="UP000022910"/>
    </source>
</evidence>
<dbReference type="HOGENOM" id="CLU_028913_8_1_1"/>
<dbReference type="OrthoDB" id="10297075at2759"/>
<name>A0A015KDI3_RHIIW</name>
<evidence type="ECO:0000313" key="1">
    <source>
        <dbReference type="EMBL" id="EXX57596.1"/>
    </source>
</evidence>
<dbReference type="AlphaFoldDB" id="A0A015KDI3"/>